<protein>
    <recommendedName>
        <fullName evidence="6">WEB family protein</fullName>
    </recommendedName>
</protein>
<dbReference type="GO" id="GO:0009904">
    <property type="term" value="P:chloroplast accumulation movement"/>
    <property type="evidence" value="ECO:0007669"/>
    <property type="project" value="TreeGrafter"/>
</dbReference>
<gene>
    <name evidence="4" type="ORF">HRI_001978700</name>
</gene>
<dbReference type="AlphaFoldDB" id="A0A9W7HT48"/>
<name>A0A9W7HT48_HIBTR</name>
<organism evidence="4 5">
    <name type="scientific">Hibiscus trionum</name>
    <name type="common">Flower of an hour</name>
    <dbReference type="NCBI Taxonomy" id="183268"/>
    <lineage>
        <taxon>Eukaryota</taxon>
        <taxon>Viridiplantae</taxon>
        <taxon>Streptophyta</taxon>
        <taxon>Embryophyta</taxon>
        <taxon>Tracheophyta</taxon>
        <taxon>Spermatophyta</taxon>
        <taxon>Magnoliopsida</taxon>
        <taxon>eudicotyledons</taxon>
        <taxon>Gunneridae</taxon>
        <taxon>Pentapetalae</taxon>
        <taxon>rosids</taxon>
        <taxon>malvids</taxon>
        <taxon>Malvales</taxon>
        <taxon>Malvaceae</taxon>
        <taxon>Malvoideae</taxon>
        <taxon>Hibiscus</taxon>
    </lineage>
</organism>
<comment type="caution">
    <text evidence="4">The sequence shown here is derived from an EMBL/GenBank/DDBJ whole genome shotgun (WGS) entry which is preliminary data.</text>
</comment>
<sequence length="204" mass="22959">MDCAMLNRAEPEIDTSAPFKSVKEALALFGHPLLAAQLQTTNLKDEIHGEAIEKGPTPSRLGSVTAELEETKYNLEKAREESMVMANSLCALKQELERTEREVEQMKEREIQKLMMEFEMEDVKVVPGSARYELNETPTVDEEGTQFQNKRYVTFANQPSLTGAISITPQGVEKLERHPSLRKKKRNPLIPLIGGLFSKKKGSQ</sequence>
<evidence type="ECO:0000313" key="5">
    <source>
        <dbReference type="Proteomes" id="UP001165190"/>
    </source>
</evidence>
<evidence type="ECO:0000256" key="1">
    <source>
        <dbReference type="ARBA" id="ARBA00005485"/>
    </source>
</evidence>
<feature type="coiled-coil region" evidence="3">
    <location>
        <begin position="61"/>
        <end position="113"/>
    </location>
</feature>
<keyword evidence="5" id="KW-1185">Reference proteome</keyword>
<evidence type="ECO:0000313" key="4">
    <source>
        <dbReference type="EMBL" id="GMI83094.1"/>
    </source>
</evidence>
<evidence type="ECO:0000256" key="3">
    <source>
        <dbReference type="SAM" id="Coils"/>
    </source>
</evidence>
<dbReference type="PANTHER" id="PTHR32054:SF9">
    <property type="entry name" value="OS04G0116200 PROTEIN"/>
    <property type="match status" value="1"/>
</dbReference>
<comment type="similarity">
    <text evidence="1">Belongs to the WEB family.</text>
</comment>
<dbReference type="PANTHER" id="PTHR32054">
    <property type="entry name" value="HEAVY CHAIN, PUTATIVE, EXPRESSED-RELATED-RELATED"/>
    <property type="match status" value="1"/>
</dbReference>
<evidence type="ECO:0008006" key="6">
    <source>
        <dbReference type="Google" id="ProtNLM"/>
    </source>
</evidence>
<dbReference type="Proteomes" id="UP001165190">
    <property type="component" value="Unassembled WGS sequence"/>
</dbReference>
<keyword evidence="2 3" id="KW-0175">Coiled coil</keyword>
<proteinExistence type="inferred from homology"/>
<accession>A0A9W7HT48</accession>
<evidence type="ECO:0000256" key="2">
    <source>
        <dbReference type="ARBA" id="ARBA00023054"/>
    </source>
</evidence>
<reference evidence="4" key="1">
    <citation type="submission" date="2023-05" db="EMBL/GenBank/DDBJ databases">
        <title>Genome and transcriptome analyses reveal genes involved in the formation of fine ridges on petal epidermal cells in Hibiscus trionum.</title>
        <authorList>
            <person name="Koshimizu S."/>
            <person name="Masuda S."/>
            <person name="Ishii T."/>
            <person name="Shirasu K."/>
            <person name="Hoshino A."/>
            <person name="Arita M."/>
        </authorList>
    </citation>
    <scope>NUCLEOTIDE SEQUENCE</scope>
    <source>
        <strain evidence="4">Hamamatsu line</strain>
    </source>
</reference>
<dbReference type="EMBL" id="BSYR01000019">
    <property type="protein sequence ID" value="GMI83094.1"/>
    <property type="molecule type" value="Genomic_DNA"/>
</dbReference>
<dbReference type="GO" id="GO:0009903">
    <property type="term" value="P:chloroplast avoidance movement"/>
    <property type="evidence" value="ECO:0007669"/>
    <property type="project" value="TreeGrafter"/>
</dbReference>
<dbReference type="GO" id="GO:0005829">
    <property type="term" value="C:cytosol"/>
    <property type="evidence" value="ECO:0007669"/>
    <property type="project" value="TreeGrafter"/>
</dbReference>
<dbReference type="OrthoDB" id="4585693at2759"/>